<sequence length="323" mass="35855">MPITCSQDATGTAIRIAALSSPVSEELLAPIPQYHIFEHQLGSSPTATKIYKANVPQRSGALMLRFLSGDIFVEIHGPCIYMWDIARNVWFSWKHGLKAVQAAFINHGKVILTDMEWVRCWKIPGYRAWVLFDKLMPGDFAPHFISPINQPSSPIYHLARNHLSVCRASSSWYNGLSVVPLLFDIIEAGSSSEYFTVSYSIHGGAGSYGDTDERIDATATALIQDLNYGDLPIAWDSWRMLNGQTFKCFSNFDTIQLAVSGDKVTKAAEKVYSYYDPVVNLVNTGNNLLQHGEFSFDPMSGRLCHASLSDEGSIVVLDFLRGC</sequence>
<gene>
    <name evidence="1" type="ORF">CVT25_001900</name>
</gene>
<evidence type="ECO:0000313" key="2">
    <source>
        <dbReference type="Proteomes" id="UP000283269"/>
    </source>
</evidence>
<dbReference type="OrthoDB" id="2688364at2759"/>
<proteinExistence type="predicted"/>
<name>A0A409WQY5_PSICY</name>
<reference evidence="1 2" key="1">
    <citation type="journal article" date="2018" name="Evol. Lett.">
        <title>Horizontal gene cluster transfer increased hallucinogenic mushroom diversity.</title>
        <authorList>
            <person name="Reynolds H.T."/>
            <person name="Vijayakumar V."/>
            <person name="Gluck-Thaler E."/>
            <person name="Korotkin H.B."/>
            <person name="Matheny P.B."/>
            <person name="Slot J.C."/>
        </authorList>
    </citation>
    <scope>NUCLEOTIDE SEQUENCE [LARGE SCALE GENOMIC DNA]</scope>
    <source>
        <strain evidence="1 2">2631</strain>
    </source>
</reference>
<dbReference type="AlphaFoldDB" id="A0A409WQY5"/>
<keyword evidence="2" id="KW-1185">Reference proteome</keyword>
<protein>
    <submittedName>
        <fullName evidence="1">Uncharacterized protein</fullName>
    </submittedName>
</protein>
<dbReference type="Proteomes" id="UP000283269">
    <property type="component" value="Unassembled WGS sequence"/>
</dbReference>
<accession>A0A409WQY5</accession>
<evidence type="ECO:0000313" key="1">
    <source>
        <dbReference type="EMBL" id="PPQ80891.1"/>
    </source>
</evidence>
<dbReference type="InParanoid" id="A0A409WQY5"/>
<organism evidence="1 2">
    <name type="scientific">Psilocybe cyanescens</name>
    <dbReference type="NCBI Taxonomy" id="93625"/>
    <lineage>
        <taxon>Eukaryota</taxon>
        <taxon>Fungi</taxon>
        <taxon>Dikarya</taxon>
        <taxon>Basidiomycota</taxon>
        <taxon>Agaricomycotina</taxon>
        <taxon>Agaricomycetes</taxon>
        <taxon>Agaricomycetidae</taxon>
        <taxon>Agaricales</taxon>
        <taxon>Agaricineae</taxon>
        <taxon>Strophariaceae</taxon>
        <taxon>Psilocybe</taxon>
    </lineage>
</organism>
<comment type="caution">
    <text evidence="1">The sequence shown here is derived from an EMBL/GenBank/DDBJ whole genome shotgun (WGS) entry which is preliminary data.</text>
</comment>
<dbReference type="EMBL" id="NHYD01003305">
    <property type="protein sequence ID" value="PPQ80891.1"/>
    <property type="molecule type" value="Genomic_DNA"/>
</dbReference>